<dbReference type="NCBIfam" id="TIGR03172">
    <property type="entry name" value="selenium cofactor biosynthesis protein YqeC"/>
    <property type="match status" value="1"/>
</dbReference>
<dbReference type="EMBL" id="JBHSXQ010000001">
    <property type="protein sequence ID" value="MFC6904317.1"/>
    <property type="molecule type" value="Genomic_DNA"/>
</dbReference>
<protein>
    <submittedName>
        <fullName evidence="1">Selenium cofactor biosynthesis protein YqeC</fullName>
    </submittedName>
</protein>
<evidence type="ECO:0000313" key="2">
    <source>
        <dbReference type="Proteomes" id="UP001596312"/>
    </source>
</evidence>
<comment type="caution">
    <text evidence="1">The sequence shown here is derived from an EMBL/GenBank/DDBJ whole genome shotgun (WGS) entry which is preliminary data.</text>
</comment>
<dbReference type="Pfam" id="PF19842">
    <property type="entry name" value="YqeC"/>
    <property type="match status" value="1"/>
</dbReference>
<accession>A0ABD5UYP7</accession>
<sequence>MELTKALPTEGLVCAVGAGGKKTTLYALANALDRAVVTATVRIPIFDPHVARVAVTEDPVSEVEGNDDWPLGVVPEREFEDRYRGYDREAVGDLARRADVPVLVKADGARMREFKAPDEREPQIPRSADAVLPIASVHAVGSPLDDSVVHRPERIAAIAGIEPDEEITPEAVARVIASPDGGLKDVPEGATATPLLNKVDDSEDEAIAREIARRVHERADVDRVVLARMADERVVDVIRGA</sequence>
<reference evidence="1 2" key="1">
    <citation type="journal article" date="2019" name="Int. J. Syst. Evol. Microbiol.">
        <title>The Global Catalogue of Microorganisms (GCM) 10K type strain sequencing project: providing services to taxonomists for standard genome sequencing and annotation.</title>
        <authorList>
            <consortium name="The Broad Institute Genomics Platform"/>
            <consortium name="The Broad Institute Genome Sequencing Center for Infectious Disease"/>
            <person name="Wu L."/>
            <person name="Ma J."/>
        </authorList>
    </citation>
    <scope>NUCLEOTIDE SEQUENCE [LARGE SCALE GENOMIC DNA]</scope>
    <source>
        <strain evidence="1 2">CGMCC 1.3240</strain>
    </source>
</reference>
<keyword evidence="2" id="KW-1185">Reference proteome</keyword>
<evidence type="ECO:0000313" key="1">
    <source>
        <dbReference type="EMBL" id="MFC6904317.1"/>
    </source>
</evidence>
<dbReference type="RefSeq" id="WP_340602826.1">
    <property type="nucleotide sequence ID" value="NZ_JBBMXV010000001.1"/>
</dbReference>
<name>A0ABD5UYP7_9EURY</name>
<dbReference type="AlphaFoldDB" id="A0ABD5UYP7"/>
<gene>
    <name evidence="1" type="primary">yqeC</name>
    <name evidence="1" type="ORF">ACFQGH_03800</name>
</gene>
<proteinExistence type="predicted"/>
<organism evidence="1 2">
    <name type="scientific">Halalkalicoccus tibetensis</name>
    <dbReference type="NCBI Taxonomy" id="175632"/>
    <lineage>
        <taxon>Archaea</taxon>
        <taxon>Methanobacteriati</taxon>
        <taxon>Methanobacteriota</taxon>
        <taxon>Stenosarchaea group</taxon>
        <taxon>Halobacteria</taxon>
        <taxon>Halobacteriales</taxon>
        <taxon>Halococcaceae</taxon>
        <taxon>Halalkalicoccus</taxon>
    </lineage>
</organism>
<dbReference type="InterPro" id="IPR017587">
    <property type="entry name" value="YqeC"/>
</dbReference>
<dbReference type="Proteomes" id="UP001596312">
    <property type="component" value="Unassembled WGS sequence"/>
</dbReference>